<feature type="region of interest" description="Disordered" evidence="6">
    <location>
        <begin position="119"/>
        <end position="151"/>
    </location>
</feature>
<feature type="transmembrane region" description="Helical" evidence="7">
    <location>
        <begin position="6"/>
        <end position="32"/>
    </location>
</feature>
<evidence type="ECO:0000256" key="2">
    <source>
        <dbReference type="ARBA" id="ARBA00022475"/>
    </source>
</evidence>
<keyword evidence="2" id="KW-1003">Cell membrane</keyword>
<keyword evidence="3 7" id="KW-0812">Transmembrane</keyword>
<dbReference type="InterPro" id="IPR001123">
    <property type="entry name" value="LeuE-type"/>
</dbReference>
<name>A0ABU1Z1L1_9MICC</name>
<evidence type="ECO:0000256" key="7">
    <source>
        <dbReference type="SAM" id="Phobius"/>
    </source>
</evidence>
<accession>A0ABU1Z1L1</accession>
<dbReference type="Pfam" id="PF01810">
    <property type="entry name" value="LysE"/>
    <property type="match status" value="1"/>
</dbReference>
<protein>
    <submittedName>
        <fullName evidence="8">Threonine efflux protein</fullName>
    </submittedName>
</protein>
<comment type="caution">
    <text evidence="8">The sequence shown here is derived from an EMBL/GenBank/DDBJ whole genome shotgun (WGS) entry which is preliminary data.</text>
</comment>
<keyword evidence="4 7" id="KW-1133">Transmembrane helix</keyword>
<evidence type="ECO:0000256" key="5">
    <source>
        <dbReference type="ARBA" id="ARBA00023136"/>
    </source>
</evidence>
<keyword evidence="9" id="KW-1185">Reference proteome</keyword>
<evidence type="ECO:0000256" key="6">
    <source>
        <dbReference type="SAM" id="MobiDB-lite"/>
    </source>
</evidence>
<feature type="transmembrane region" description="Helical" evidence="7">
    <location>
        <begin position="236"/>
        <end position="257"/>
    </location>
</feature>
<reference evidence="8" key="1">
    <citation type="submission" date="2023-07" db="EMBL/GenBank/DDBJ databases">
        <title>Sequencing the genomes of 1000 actinobacteria strains.</title>
        <authorList>
            <person name="Klenk H.-P."/>
        </authorList>
    </citation>
    <scope>NUCLEOTIDE SEQUENCE</scope>
    <source>
        <strain evidence="8">DSM 13068</strain>
    </source>
</reference>
<dbReference type="EMBL" id="JAVDXX010000001">
    <property type="protein sequence ID" value="MDR7294506.1"/>
    <property type="molecule type" value="Genomic_DNA"/>
</dbReference>
<feature type="transmembrane region" description="Helical" evidence="7">
    <location>
        <begin position="177"/>
        <end position="196"/>
    </location>
</feature>
<feature type="transmembrane region" description="Helical" evidence="7">
    <location>
        <begin position="202"/>
        <end position="224"/>
    </location>
</feature>
<evidence type="ECO:0000313" key="8">
    <source>
        <dbReference type="EMBL" id="MDR7294506.1"/>
    </source>
</evidence>
<sequence length="261" mass="28050">METTAFLASLLPLLVTWAAGLMSPGPDLFVVLYRSLAGSRREGIAAALGITTSVGFYLALAFAGLGLLMRTVPWLGSALQIAGGAVLIWMGWGALRGWYAARNNPAIINAGGDWEKRAKEQQDAADQASNAAPSANPAHSSSTAQPSRTAPQGGPAILGFWGSWWRGCVTNLANPKFLIYITAMFAPFIAIERPLWQVSALLVLLLACTFGWFALIAFIAGAPALRTRMERWLQHLDLFAGLVFCALGLWFMIHGIIEVFS</sequence>
<organism evidence="8 9">
    <name type="scientific">Pseudoglutamicibacter albus</name>
    <dbReference type="NCBI Taxonomy" id="98671"/>
    <lineage>
        <taxon>Bacteria</taxon>
        <taxon>Bacillati</taxon>
        <taxon>Actinomycetota</taxon>
        <taxon>Actinomycetes</taxon>
        <taxon>Micrococcales</taxon>
        <taxon>Micrococcaceae</taxon>
        <taxon>Pseudoglutamicibacter</taxon>
    </lineage>
</organism>
<proteinExistence type="predicted"/>
<feature type="transmembrane region" description="Helical" evidence="7">
    <location>
        <begin position="44"/>
        <end position="68"/>
    </location>
</feature>
<feature type="compositionally biased region" description="Polar residues" evidence="6">
    <location>
        <begin position="139"/>
        <end position="150"/>
    </location>
</feature>
<gene>
    <name evidence="8" type="ORF">J2S67_001774</name>
</gene>
<dbReference type="PANTHER" id="PTHR30086">
    <property type="entry name" value="ARGININE EXPORTER PROTEIN ARGO"/>
    <property type="match status" value="1"/>
</dbReference>
<evidence type="ECO:0000256" key="1">
    <source>
        <dbReference type="ARBA" id="ARBA00004651"/>
    </source>
</evidence>
<evidence type="ECO:0000256" key="3">
    <source>
        <dbReference type="ARBA" id="ARBA00022692"/>
    </source>
</evidence>
<feature type="transmembrane region" description="Helical" evidence="7">
    <location>
        <begin position="74"/>
        <end position="95"/>
    </location>
</feature>
<dbReference type="RefSeq" id="WP_310248334.1">
    <property type="nucleotide sequence ID" value="NZ_JAVDXX010000001.1"/>
</dbReference>
<feature type="compositionally biased region" description="Low complexity" evidence="6">
    <location>
        <begin position="124"/>
        <end position="138"/>
    </location>
</feature>
<comment type="subcellular location">
    <subcellularLocation>
        <location evidence="1">Cell membrane</location>
        <topology evidence="1">Multi-pass membrane protein</topology>
    </subcellularLocation>
</comment>
<dbReference type="Proteomes" id="UP001180715">
    <property type="component" value="Unassembled WGS sequence"/>
</dbReference>
<keyword evidence="5 7" id="KW-0472">Membrane</keyword>
<evidence type="ECO:0000313" key="9">
    <source>
        <dbReference type="Proteomes" id="UP001180715"/>
    </source>
</evidence>
<evidence type="ECO:0000256" key="4">
    <source>
        <dbReference type="ARBA" id="ARBA00022989"/>
    </source>
</evidence>
<dbReference type="PANTHER" id="PTHR30086:SF20">
    <property type="entry name" value="ARGININE EXPORTER PROTEIN ARGO-RELATED"/>
    <property type="match status" value="1"/>
</dbReference>